<keyword evidence="3" id="KW-1185">Reference proteome</keyword>
<accession>S9W1D9</accession>
<evidence type="ECO:0000256" key="1">
    <source>
        <dbReference type="SAM" id="Phobius"/>
    </source>
</evidence>
<keyword evidence="1" id="KW-1133">Transmembrane helix</keyword>
<evidence type="ECO:0000313" key="3">
    <source>
        <dbReference type="Proteomes" id="UP000015354"/>
    </source>
</evidence>
<feature type="transmembrane region" description="Helical" evidence="1">
    <location>
        <begin position="48"/>
        <end position="66"/>
    </location>
</feature>
<evidence type="ECO:0000313" key="2">
    <source>
        <dbReference type="EMBL" id="EPY33276.1"/>
    </source>
</evidence>
<sequence length="132" mass="15713">MYFLQYYSAALILADLYELYYLWTTKGPVLSNGSLWFDRRADVPEGPLLYTFPLIVFMLARLFVITDPLNRWLMFNNALLEALRVLAFSYLFKHNIMATSYNTMLLVFFMFNIWVYGRNYYTTTCELKQNMA</sequence>
<keyword evidence="1" id="KW-0812">Transmembrane</keyword>
<protein>
    <submittedName>
        <fullName evidence="2">Uncharacterized protein</fullName>
    </submittedName>
</protein>
<name>S9W1D9_9TRYP</name>
<reference evidence="2 3" key="1">
    <citation type="journal article" date="2013" name="PLoS ONE">
        <title>Predicting the Proteins of Angomonas deanei, Strigomonas culicis and Their Respective Endosymbionts Reveals New Aspects of the Trypanosomatidae Family.</title>
        <authorList>
            <person name="Motta M.C."/>
            <person name="Martins A.C."/>
            <person name="de Souza S.S."/>
            <person name="Catta-Preta C.M."/>
            <person name="Silva R."/>
            <person name="Klein C.C."/>
            <person name="de Almeida L.G."/>
            <person name="de Lima Cunha O."/>
            <person name="Ciapina L.P."/>
            <person name="Brocchi M."/>
            <person name="Colabardini A.C."/>
            <person name="de Araujo Lima B."/>
            <person name="Machado C.R."/>
            <person name="de Almeida Soares C.M."/>
            <person name="Probst C.M."/>
            <person name="de Menezes C.B."/>
            <person name="Thompson C.E."/>
            <person name="Bartholomeu D.C."/>
            <person name="Gradia D.F."/>
            <person name="Pavoni D.P."/>
            <person name="Grisard E.C."/>
            <person name="Fantinatti-Garboggini F."/>
            <person name="Marchini F.K."/>
            <person name="Rodrigues-Luiz G.F."/>
            <person name="Wagner G."/>
            <person name="Goldman G.H."/>
            <person name="Fietto J.L."/>
            <person name="Elias M.C."/>
            <person name="Goldman M.H."/>
            <person name="Sagot M.F."/>
            <person name="Pereira M."/>
            <person name="Stoco P.H."/>
            <person name="de Mendonca-Neto R.P."/>
            <person name="Teixeira S.M."/>
            <person name="Maciel T.E."/>
            <person name="de Oliveira Mendes T.A."/>
            <person name="Urmenyi T.P."/>
            <person name="de Souza W."/>
            <person name="Schenkman S."/>
            <person name="de Vasconcelos A.T."/>
        </authorList>
    </citation>
    <scope>NUCLEOTIDE SEQUENCE [LARGE SCALE GENOMIC DNA]</scope>
</reference>
<dbReference type="AlphaFoldDB" id="S9W1D9"/>
<proteinExistence type="predicted"/>
<dbReference type="EMBL" id="ATMH01002352">
    <property type="protein sequence ID" value="EPY33276.1"/>
    <property type="molecule type" value="Genomic_DNA"/>
</dbReference>
<comment type="caution">
    <text evidence="2">The sequence shown here is derived from an EMBL/GenBank/DDBJ whole genome shotgun (WGS) entry which is preliminary data.</text>
</comment>
<feature type="transmembrane region" description="Helical" evidence="1">
    <location>
        <begin position="99"/>
        <end position="117"/>
    </location>
</feature>
<dbReference type="OrthoDB" id="271051at2759"/>
<dbReference type="Proteomes" id="UP000015354">
    <property type="component" value="Unassembled WGS sequence"/>
</dbReference>
<keyword evidence="1" id="KW-0472">Membrane</keyword>
<organism evidence="2 3">
    <name type="scientific">Strigomonas culicis</name>
    <dbReference type="NCBI Taxonomy" id="28005"/>
    <lineage>
        <taxon>Eukaryota</taxon>
        <taxon>Discoba</taxon>
        <taxon>Euglenozoa</taxon>
        <taxon>Kinetoplastea</taxon>
        <taxon>Metakinetoplastina</taxon>
        <taxon>Trypanosomatida</taxon>
        <taxon>Trypanosomatidae</taxon>
        <taxon>Strigomonadinae</taxon>
        <taxon>Strigomonas</taxon>
    </lineage>
</organism>
<gene>
    <name evidence="2" type="ORF">STCU_02352</name>
</gene>